<organism evidence="1 2">
    <name type="scientific">Brachionus plicatilis</name>
    <name type="common">Marine rotifer</name>
    <name type="synonym">Brachionus muelleri</name>
    <dbReference type="NCBI Taxonomy" id="10195"/>
    <lineage>
        <taxon>Eukaryota</taxon>
        <taxon>Metazoa</taxon>
        <taxon>Spiralia</taxon>
        <taxon>Gnathifera</taxon>
        <taxon>Rotifera</taxon>
        <taxon>Eurotatoria</taxon>
        <taxon>Monogononta</taxon>
        <taxon>Pseudotrocha</taxon>
        <taxon>Ploima</taxon>
        <taxon>Brachionidae</taxon>
        <taxon>Brachionus</taxon>
    </lineage>
</organism>
<evidence type="ECO:0000313" key="2">
    <source>
        <dbReference type="Proteomes" id="UP000276133"/>
    </source>
</evidence>
<evidence type="ECO:0000313" key="1">
    <source>
        <dbReference type="EMBL" id="RNA07852.1"/>
    </source>
</evidence>
<gene>
    <name evidence="1" type="ORF">BpHYR1_015770</name>
</gene>
<dbReference type="Proteomes" id="UP000276133">
    <property type="component" value="Unassembled WGS sequence"/>
</dbReference>
<comment type="caution">
    <text evidence="1">The sequence shown here is derived from an EMBL/GenBank/DDBJ whole genome shotgun (WGS) entry which is preliminary data.</text>
</comment>
<proteinExistence type="predicted"/>
<keyword evidence="2" id="KW-1185">Reference proteome</keyword>
<sequence>MFPVIVSKRKSNFASGSNIHTLTFGCDKFFLGVESRFFVVKTRHPTKNYTIKCNSINKTLYAIKNDLESETINLLY</sequence>
<protein>
    <submittedName>
        <fullName evidence="1">Uncharacterized protein</fullName>
    </submittedName>
</protein>
<reference evidence="1 2" key="1">
    <citation type="journal article" date="2018" name="Sci. Rep.">
        <title>Genomic signatures of local adaptation to the degree of environmental predictability in rotifers.</title>
        <authorList>
            <person name="Franch-Gras L."/>
            <person name="Hahn C."/>
            <person name="Garcia-Roger E.M."/>
            <person name="Carmona M.J."/>
            <person name="Serra M."/>
            <person name="Gomez A."/>
        </authorList>
    </citation>
    <scope>NUCLEOTIDE SEQUENCE [LARGE SCALE GENOMIC DNA]</scope>
    <source>
        <strain evidence="1">HYR1</strain>
    </source>
</reference>
<name>A0A3M7Q9G0_BRAPC</name>
<dbReference type="AlphaFoldDB" id="A0A3M7Q9G0"/>
<dbReference type="EMBL" id="REGN01006925">
    <property type="protein sequence ID" value="RNA07852.1"/>
    <property type="molecule type" value="Genomic_DNA"/>
</dbReference>
<accession>A0A3M7Q9G0</accession>